<feature type="domain" description="SAF" evidence="5">
    <location>
        <begin position="19"/>
        <end position="77"/>
    </location>
</feature>
<evidence type="ECO:0000259" key="5">
    <source>
        <dbReference type="SMART" id="SM00858"/>
    </source>
</evidence>
<dbReference type="RefSeq" id="WP_093916401.1">
    <property type="nucleotide sequence ID" value="NZ_FPAJ01000003.1"/>
</dbReference>
<comment type="subcellular location">
    <subcellularLocation>
        <location evidence="1 4">Periplasm</location>
    </subcellularLocation>
</comment>
<dbReference type="InterPro" id="IPR039246">
    <property type="entry name" value="Flagellar_FlgA"/>
</dbReference>
<feature type="signal peptide" evidence="4">
    <location>
        <begin position="1"/>
        <end position="19"/>
    </location>
</feature>
<dbReference type="PANTHER" id="PTHR36307">
    <property type="entry name" value="FLAGELLA BASAL BODY P-RING FORMATION PROTEIN FLGA"/>
    <property type="match status" value="1"/>
</dbReference>
<dbReference type="Proteomes" id="UP000199239">
    <property type="component" value="Unassembled WGS sequence"/>
</dbReference>
<keyword evidence="6" id="KW-0966">Cell projection</keyword>
<dbReference type="PANTHER" id="PTHR36307:SF1">
    <property type="entry name" value="FLAGELLA BASAL BODY P-RING FORMATION PROTEIN FLGA"/>
    <property type="match status" value="1"/>
</dbReference>
<evidence type="ECO:0000256" key="1">
    <source>
        <dbReference type="ARBA" id="ARBA00004418"/>
    </source>
</evidence>
<keyword evidence="2 4" id="KW-0732">Signal</keyword>
<name>A0A1I6TEB5_9RHOB</name>
<dbReference type="InterPro" id="IPR017585">
    <property type="entry name" value="SAF_FlgA"/>
</dbReference>
<keyword evidence="6" id="KW-0282">Flagellum</keyword>
<dbReference type="InterPro" id="IPR013974">
    <property type="entry name" value="SAF"/>
</dbReference>
<dbReference type="PROSITE" id="PS51257">
    <property type="entry name" value="PROKAR_LIPOPROTEIN"/>
    <property type="match status" value="1"/>
</dbReference>
<dbReference type="NCBIfam" id="TIGR03170">
    <property type="entry name" value="flgA_cterm"/>
    <property type="match status" value="1"/>
</dbReference>
<keyword evidence="7" id="KW-1185">Reference proteome</keyword>
<reference evidence="7" key="1">
    <citation type="submission" date="2016-10" db="EMBL/GenBank/DDBJ databases">
        <authorList>
            <person name="Varghese N."/>
            <person name="Submissions S."/>
        </authorList>
    </citation>
    <scope>NUCLEOTIDE SEQUENCE [LARGE SCALE GENOMIC DNA]</scope>
    <source>
        <strain evidence="7">DSM 23422</strain>
    </source>
</reference>
<keyword evidence="3 4" id="KW-0574">Periplasm</keyword>
<dbReference type="GO" id="GO:0044780">
    <property type="term" value="P:bacterial-type flagellum assembly"/>
    <property type="evidence" value="ECO:0007669"/>
    <property type="project" value="InterPro"/>
</dbReference>
<dbReference type="Gene3D" id="2.30.30.760">
    <property type="match status" value="1"/>
</dbReference>
<evidence type="ECO:0000256" key="4">
    <source>
        <dbReference type="RuleBase" id="RU362063"/>
    </source>
</evidence>
<organism evidence="6 7">
    <name type="scientific">Sulfitobacter marinus</name>
    <dbReference type="NCBI Taxonomy" id="394264"/>
    <lineage>
        <taxon>Bacteria</taxon>
        <taxon>Pseudomonadati</taxon>
        <taxon>Pseudomonadota</taxon>
        <taxon>Alphaproteobacteria</taxon>
        <taxon>Rhodobacterales</taxon>
        <taxon>Roseobacteraceae</taxon>
        <taxon>Sulfitobacter</taxon>
    </lineage>
</organism>
<dbReference type="Pfam" id="PF13144">
    <property type="entry name" value="ChapFlgA"/>
    <property type="match status" value="1"/>
</dbReference>
<gene>
    <name evidence="6" type="ORF">SAMN04488040_2204</name>
</gene>
<dbReference type="CDD" id="cd11614">
    <property type="entry name" value="SAF_CpaB_FlgA_like"/>
    <property type="match status" value="1"/>
</dbReference>
<evidence type="ECO:0000256" key="3">
    <source>
        <dbReference type="ARBA" id="ARBA00022764"/>
    </source>
</evidence>
<keyword evidence="4" id="KW-1005">Bacterial flagellum biogenesis</keyword>
<protein>
    <recommendedName>
        <fullName evidence="4">Flagella basal body P-ring formation protein FlgA</fullName>
    </recommendedName>
</protein>
<dbReference type="STRING" id="394264.SAMN04488040_2204"/>
<comment type="function">
    <text evidence="4">Involved in the assembly process of the P-ring formation. It may associate with FlgF on the rod constituting a structure essential for the P-ring assembly or may act as a modulator protein for the P-ring assembly.</text>
</comment>
<dbReference type="Gene3D" id="3.90.1210.10">
    <property type="entry name" value="Antifreeze-like/N-acetylneuraminic acid synthase C-terminal domain"/>
    <property type="match status" value="1"/>
</dbReference>
<proteinExistence type="inferred from homology"/>
<feature type="chain" id="PRO_5011329786" description="Flagella basal body P-ring formation protein FlgA" evidence="4">
    <location>
        <begin position="20"/>
        <end position="140"/>
    </location>
</feature>
<dbReference type="OrthoDB" id="7619725at2"/>
<dbReference type="EMBL" id="FPAJ01000003">
    <property type="protein sequence ID" value="SFS87493.1"/>
    <property type="molecule type" value="Genomic_DNA"/>
</dbReference>
<keyword evidence="6" id="KW-0969">Cilium</keyword>
<dbReference type="SMART" id="SM00858">
    <property type="entry name" value="SAF"/>
    <property type="match status" value="1"/>
</dbReference>
<comment type="similarity">
    <text evidence="4">Belongs to the FlgA family.</text>
</comment>
<evidence type="ECO:0000256" key="2">
    <source>
        <dbReference type="ARBA" id="ARBA00022729"/>
    </source>
</evidence>
<sequence>MIKYLYFISPFVIASSCLADMVVPTRTIRADAIIRENDVALHRGQNADVFDRLSYVIGKEARVALYAGRPIRFDEIGPPAIINRNQIVGAFFTGNGLRIATEVRALERGGVGDYIRVMNLASRATIFGQVLPDGSVQIAN</sequence>
<accession>A0A1I6TEB5</accession>
<dbReference type="AlphaFoldDB" id="A0A1I6TEB5"/>
<evidence type="ECO:0000313" key="6">
    <source>
        <dbReference type="EMBL" id="SFS87493.1"/>
    </source>
</evidence>
<evidence type="ECO:0000313" key="7">
    <source>
        <dbReference type="Proteomes" id="UP000199239"/>
    </source>
</evidence>
<dbReference type="GO" id="GO:0042597">
    <property type="term" value="C:periplasmic space"/>
    <property type="evidence" value="ECO:0007669"/>
    <property type="project" value="UniProtKB-SubCell"/>
</dbReference>